<comment type="caution">
    <text evidence="2">The sequence shown here is derived from an EMBL/GenBank/DDBJ whole genome shotgun (WGS) entry which is preliminary data.</text>
</comment>
<sequence>MKKTLLAGSSLVLLLSSGFAFSSTTQAAENKEGNSPAVSYNQDVSKENRAIDISSLPQQDLDSLFLNGQAPFNPITPKDSDQIQYVHPTAGTFNWKYVTTTYGNNVFYNASYRFMVNAAIAGLGAGVIAKIGNTFASGVAGYVIGGLSLPKSKNYWWTVQKWQDQDAYNVYIKYNIKVYSDSGRTKLVDSYTEQFAQRYR</sequence>
<organism evidence="2 4">
    <name type="scientific">Bacillus cereus</name>
    <dbReference type="NCBI Taxonomy" id="1396"/>
    <lineage>
        <taxon>Bacteria</taxon>
        <taxon>Bacillati</taxon>
        <taxon>Bacillota</taxon>
        <taxon>Bacilli</taxon>
        <taxon>Bacillales</taxon>
        <taxon>Bacillaceae</taxon>
        <taxon>Bacillus</taxon>
        <taxon>Bacillus cereus group</taxon>
    </lineage>
</organism>
<proteinExistence type="predicted"/>
<accession>A0A0J6Z5J8</accession>
<feature type="chain" id="PRO_5015041319" evidence="1">
    <location>
        <begin position="28"/>
        <end position="200"/>
    </location>
</feature>
<reference evidence="2 4" key="1">
    <citation type="submission" date="2015-02" db="EMBL/GenBank/DDBJ databases">
        <title>Evolution of B. cereus sensu lato: Distribution, horizontal transfer and duplication of chromosomal virulence genes.</title>
        <authorList>
            <person name="Boehm M.-E."/>
            <person name="Huptas C."/>
            <person name="Krey V.M."/>
            <person name="Scherer S."/>
        </authorList>
    </citation>
    <scope>NUCLEOTIDE SEQUENCE [LARGE SCALE GENOMIC DNA]</scope>
    <source>
        <strain evidence="2 4">#17</strain>
    </source>
</reference>
<dbReference type="RefSeq" id="WP_000751948.1">
    <property type="nucleotide sequence ID" value="NZ_AP022858.1"/>
</dbReference>
<keyword evidence="1" id="KW-0732">Signal</keyword>
<dbReference type="GeneID" id="92801528"/>
<reference evidence="3 5" key="2">
    <citation type="submission" date="2020-12" db="EMBL/GenBank/DDBJ databases">
        <title>Genome assembly for a thermostable protease producing Bacillus cereus MAKP1 strain isolated from chicken gut.</title>
        <authorList>
            <person name="Malaviya A."/>
        </authorList>
    </citation>
    <scope>NUCLEOTIDE SEQUENCE [LARGE SCALE GENOMIC DNA]</scope>
    <source>
        <strain evidence="3 5">MAKP1</strain>
    </source>
</reference>
<dbReference type="EMBL" id="JYFW01000035">
    <property type="protein sequence ID" value="KMP15560.1"/>
    <property type="molecule type" value="Genomic_DNA"/>
</dbReference>
<feature type="signal peptide" evidence="1">
    <location>
        <begin position="1"/>
        <end position="27"/>
    </location>
</feature>
<dbReference type="AlphaFoldDB" id="A0A0J6Z5J8"/>
<evidence type="ECO:0000313" key="3">
    <source>
        <dbReference type="EMBL" id="MBK1608605.1"/>
    </source>
</evidence>
<evidence type="ECO:0000256" key="1">
    <source>
        <dbReference type="SAM" id="SignalP"/>
    </source>
</evidence>
<gene>
    <name evidence="3" type="ORF">JCR31_11850</name>
    <name evidence="2" type="ORF">TQ94_19105</name>
</gene>
<protein>
    <submittedName>
        <fullName evidence="2">Uncharacterized protein</fullName>
    </submittedName>
</protein>
<evidence type="ECO:0000313" key="4">
    <source>
        <dbReference type="Proteomes" id="UP000036243"/>
    </source>
</evidence>
<dbReference type="EMBL" id="JAEFBZ010000001">
    <property type="protein sequence ID" value="MBK1608605.1"/>
    <property type="molecule type" value="Genomic_DNA"/>
</dbReference>
<dbReference type="Proteomes" id="UP000036243">
    <property type="component" value="Unassembled WGS sequence"/>
</dbReference>
<evidence type="ECO:0000313" key="2">
    <source>
        <dbReference type="EMBL" id="KMP15560.1"/>
    </source>
</evidence>
<dbReference type="Proteomes" id="UP000613452">
    <property type="component" value="Unassembled WGS sequence"/>
</dbReference>
<name>A0A0J6Z5J8_BACCE</name>
<evidence type="ECO:0000313" key="5">
    <source>
        <dbReference type="Proteomes" id="UP000613452"/>
    </source>
</evidence>